<keyword evidence="1" id="KW-1133">Transmembrane helix</keyword>
<proteinExistence type="predicted"/>
<dbReference type="EMBL" id="FCNW02000033">
    <property type="protein sequence ID" value="SAL56075.1"/>
    <property type="molecule type" value="Genomic_DNA"/>
</dbReference>
<gene>
    <name evidence="2" type="ORF">AWB65_04847</name>
</gene>
<protein>
    <recommendedName>
        <fullName evidence="4">DUF4381 domain-containing protein</fullName>
    </recommendedName>
</protein>
<dbReference type="RefSeq" id="WP_087669552.1">
    <property type="nucleotide sequence ID" value="NZ_FCNW02000033.1"/>
</dbReference>
<evidence type="ECO:0000313" key="2">
    <source>
        <dbReference type="EMBL" id="SAL56075.1"/>
    </source>
</evidence>
<accession>A0A158IHN6</accession>
<feature type="transmembrane region" description="Helical" evidence="1">
    <location>
        <begin position="23"/>
        <end position="44"/>
    </location>
</feature>
<name>A0A158IHN6_9BURK</name>
<comment type="caution">
    <text evidence="2">The sequence shown here is derived from an EMBL/GenBank/DDBJ whole genome shotgun (WGS) entry which is preliminary data.</text>
</comment>
<evidence type="ECO:0000256" key="1">
    <source>
        <dbReference type="SAM" id="Phobius"/>
    </source>
</evidence>
<dbReference type="InterPro" id="IPR025489">
    <property type="entry name" value="DUF4381"/>
</dbReference>
<evidence type="ECO:0000313" key="3">
    <source>
        <dbReference type="Proteomes" id="UP000054977"/>
    </source>
</evidence>
<dbReference type="AlphaFoldDB" id="A0A158IHN6"/>
<organism evidence="2 3">
    <name type="scientific">Caballeronia humi</name>
    <dbReference type="NCBI Taxonomy" id="326474"/>
    <lineage>
        <taxon>Bacteria</taxon>
        <taxon>Pseudomonadati</taxon>
        <taxon>Pseudomonadota</taxon>
        <taxon>Betaproteobacteria</taxon>
        <taxon>Burkholderiales</taxon>
        <taxon>Burkholderiaceae</taxon>
        <taxon>Caballeronia</taxon>
    </lineage>
</organism>
<sequence>MTALASLQELPLPDAVSYAPQTIGWAVVALVLLALALFSAWFALRRHEKQRYRRVALEELKRIEAQVKREDERSAALAAIAPLIKRTALAVAPRERVASLTGGEWLAFLTSTRGYFDARTGALLALVSYAPAERIAAISPQDADALISHTRDWIAHHHVEV</sequence>
<keyword evidence="1" id="KW-0472">Membrane</keyword>
<keyword evidence="1" id="KW-0812">Transmembrane</keyword>
<dbReference type="OrthoDB" id="5406089at2"/>
<dbReference type="Pfam" id="PF14316">
    <property type="entry name" value="DUF4381"/>
    <property type="match status" value="1"/>
</dbReference>
<dbReference type="STRING" id="326474.AWB65_04847"/>
<keyword evidence="3" id="KW-1185">Reference proteome</keyword>
<reference evidence="2" key="1">
    <citation type="submission" date="2016-01" db="EMBL/GenBank/DDBJ databases">
        <authorList>
            <person name="Peeters C."/>
        </authorList>
    </citation>
    <scope>NUCLEOTIDE SEQUENCE [LARGE SCALE GENOMIC DNA]</scope>
    <source>
        <strain evidence="2">LMG 22934</strain>
    </source>
</reference>
<evidence type="ECO:0008006" key="4">
    <source>
        <dbReference type="Google" id="ProtNLM"/>
    </source>
</evidence>
<dbReference type="Proteomes" id="UP000054977">
    <property type="component" value="Unassembled WGS sequence"/>
</dbReference>